<dbReference type="EMBL" id="JZKH01000120">
    <property type="protein sequence ID" value="KJS58309.1"/>
    <property type="molecule type" value="Genomic_DNA"/>
</dbReference>
<organism evidence="2 3">
    <name type="scientific">Streptomyces rubellomurinus (strain ATCC 31215)</name>
    <dbReference type="NCBI Taxonomy" id="359131"/>
    <lineage>
        <taxon>Bacteria</taxon>
        <taxon>Bacillati</taxon>
        <taxon>Actinomycetota</taxon>
        <taxon>Actinomycetes</taxon>
        <taxon>Kitasatosporales</taxon>
        <taxon>Streptomycetaceae</taxon>
        <taxon>Streptomyces</taxon>
    </lineage>
</organism>
<dbReference type="CDD" id="cd06260">
    <property type="entry name" value="DUF820-like"/>
    <property type="match status" value="1"/>
</dbReference>
<dbReference type="OrthoDB" id="4537149at2"/>
<dbReference type="Pfam" id="PF05685">
    <property type="entry name" value="Uma2"/>
    <property type="match status" value="1"/>
</dbReference>
<dbReference type="PANTHER" id="PTHR35400">
    <property type="entry name" value="SLR1083 PROTEIN"/>
    <property type="match status" value="1"/>
</dbReference>
<dbReference type="InterPro" id="IPR012296">
    <property type="entry name" value="Nuclease_put_TT1808"/>
</dbReference>
<dbReference type="InterPro" id="IPR008538">
    <property type="entry name" value="Uma2"/>
</dbReference>
<evidence type="ECO:0000313" key="2">
    <source>
        <dbReference type="EMBL" id="KJS58309.1"/>
    </source>
</evidence>
<name>A0A0F2T506_STRR3</name>
<evidence type="ECO:0000313" key="3">
    <source>
        <dbReference type="Proteomes" id="UP000033699"/>
    </source>
</evidence>
<gene>
    <name evidence="2" type="ORF">VM95_34135</name>
</gene>
<dbReference type="Proteomes" id="UP000033699">
    <property type="component" value="Unassembled WGS sequence"/>
</dbReference>
<reference evidence="2 3" key="1">
    <citation type="submission" date="2015-02" db="EMBL/GenBank/DDBJ databases">
        <authorList>
            <person name="Ju K.-S."/>
            <person name="Doroghazi J.R."/>
            <person name="Metcalf W."/>
        </authorList>
    </citation>
    <scope>NUCLEOTIDE SEQUENCE [LARGE SCALE GENOMIC DNA]</scope>
    <source>
        <strain evidence="2 3">ATCC 31215</strain>
    </source>
</reference>
<dbReference type="SUPFAM" id="SSF52980">
    <property type="entry name" value="Restriction endonuclease-like"/>
    <property type="match status" value="1"/>
</dbReference>
<dbReference type="RefSeq" id="WP_045704385.1">
    <property type="nucleotide sequence ID" value="NZ_JZKH01000120.1"/>
</dbReference>
<dbReference type="PATRIC" id="fig|359131.3.peg.1117"/>
<dbReference type="PANTHER" id="PTHR35400:SF3">
    <property type="entry name" value="SLL1072 PROTEIN"/>
    <property type="match status" value="1"/>
</dbReference>
<dbReference type="AlphaFoldDB" id="A0A0F2T506"/>
<comment type="caution">
    <text evidence="2">The sequence shown here is derived from an EMBL/GenBank/DDBJ whole genome shotgun (WGS) entry which is preliminary data.</text>
</comment>
<protein>
    <recommendedName>
        <fullName evidence="1">Putative restriction endonuclease domain-containing protein</fullName>
    </recommendedName>
</protein>
<accession>A0A0F2T506</accession>
<keyword evidence="3" id="KW-1185">Reference proteome</keyword>
<sequence>MNPEHYRLLEEARRSLPEGYKVELSGDVIVMQASPSSIHQLNLSIVQRQFEPHCPAGYFPTGNSDLASPGVGAVRNPDLTYLPEDVIDLEGHDIPAELALVAVEIVSPSNPDNDWTGKVRDYPRMGFPLYLIVDPRQKTVTLFSEPNRDRYHTRTEREFGERIRIPEPFGFELDLSRLVPYRD</sequence>
<feature type="domain" description="Putative restriction endonuclease" evidence="1">
    <location>
        <begin position="10"/>
        <end position="175"/>
    </location>
</feature>
<proteinExistence type="predicted"/>
<evidence type="ECO:0000259" key="1">
    <source>
        <dbReference type="Pfam" id="PF05685"/>
    </source>
</evidence>
<dbReference type="InterPro" id="IPR011335">
    <property type="entry name" value="Restrct_endonuc-II-like"/>
</dbReference>
<dbReference type="Gene3D" id="3.90.1570.10">
    <property type="entry name" value="tt1808, chain A"/>
    <property type="match status" value="1"/>
</dbReference>